<dbReference type="SMART" id="SM00220">
    <property type="entry name" value="S_TKc"/>
    <property type="match status" value="1"/>
</dbReference>
<evidence type="ECO:0000259" key="10">
    <source>
        <dbReference type="PROSITE" id="PS50011"/>
    </source>
</evidence>
<evidence type="ECO:0000256" key="6">
    <source>
        <dbReference type="ARBA" id="ARBA00022840"/>
    </source>
</evidence>
<organism evidence="11 12">
    <name type="scientific">Thalassiosira pseudonana</name>
    <name type="common">Marine diatom</name>
    <name type="synonym">Cyclotella nana</name>
    <dbReference type="NCBI Taxonomy" id="35128"/>
    <lineage>
        <taxon>Eukaryota</taxon>
        <taxon>Sar</taxon>
        <taxon>Stramenopiles</taxon>
        <taxon>Ochrophyta</taxon>
        <taxon>Bacillariophyta</taxon>
        <taxon>Coscinodiscophyceae</taxon>
        <taxon>Thalassiosirophycidae</taxon>
        <taxon>Thalassiosirales</taxon>
        <taxon>Thalassiosiraceae</taxon>
        <taxon>Thalassiosira</taxon>
    </lineage>
</organism>
<dbReference type="PROSITE" id="PS00108">
    <property type="entry name" value="PROTEIN_KINASE_ST"/>
    <property type="match status" value="1"/>
</dbReference>
<dbReference type="HOGENOM" id="CLU_588638_0_0_1"/>
<dbReference type="GeneID" id="7448487"/>
<evidence type="ECO:0000256" key="4">
    <source>
        <dbReference type="ARBA" id="ARBA00022741"/>
    </source>
</evidence>
<feature type="compositionally biased region" description="Acidic residues" evidence="9">
    <location>
        <begin position="439"/>
        <end position="448"/>
    </location>
</feature>
<reference evidence="11 12" key="1">
    <citation type="journal article" date="2004" name="Science">
        <title>The genome of the diatom Thalassiosira pseudonana: ecology, evolution, and metabolism.</title>
        <authorList>
            <person name="Armbrust E.V."/>
            <person name="Berges J.A."/>
            <person name="Bowler C."/>
            <person name="Green B.R."/>
            <person name="Martinez D."/>
            <person name="Putnam N.H."/>
            <person name="Zhou S."/>
            <person name="Allen A.E."/>
            <person name="Apt K.E."/>
            <person name="Bechner M."/>
            <person name="Brzezinski M.A."/>
            <person name="Chaal B.K."/>
            <person name="Chiovitti A."/>
            <person name="Davis A.K."/>
            <person name="Demarest M.S."/>
            <person name="Detter J.C."/>
            <person name="Glavina T."/>
            <person name="Goodstein D."/>
            <person name="Hadi M.Z."/>
            <person name="Hellsten U."/>
            <person name="Hildebrand M."/>
            <person name="Jenkins B.D."/>
            <person name="Jurka J."/>
            <person name="Kapitonov V.V."/>
            <person name="Kroger N."/>
            <person name="Lau W.W."/>
            <person name="Lane T.W."/>
            <person name="Larimer F.W."/>
            <person name="Lippmeier J.C."/>
            <person name="Lucas S."/>
            <person name="Medina M."/>
            <person name="Montsant A."/>
            <person name="Obornik M."/>
            <person name="Parker M.S."/>
            <person name="Palenik B."/>
            <person name="Pazour G.J."/>
            <person name="Richardson P.M."/>
            <person name="Rynearson T.A."/>
            <person name="Saito M.A."/>
            <person name="Schwartz D.C."/>
            <person name="Thamatrakoln K."/>
            <person name="Valentin K."/>
            <person name="Vardi A."/>
            <person name="Wilkerson F.P."/>
            <person name="Rokhsar D.S."/>
        </authorList>
    </citation>
    <scope>NUCLEOTIDE SEQUENCE [LARGE SCALE GENOMIC DNA]</scope>
    <source>
        <strain evidence="11 12">CCMP1335</strain>
    </source>
</reference>
<comment type="catalytic activity">
    <reaction evidence="7">
        <text>L-threonyl-[protein] + ATP = O-phospho-L-threonyl-[protein] + ADP + H(+)</text>
        <dbReference type="Rhea" id="RHEA:46608"/>
        <dbReference type="Rhea" id="RHEA-COMP:11060"/>
        <dbReference type="Rhea" id="RHEA-COMP:11605"/>
        <dbReference type="ChEBI" id="CHEBI:15378"/>
        <dbReference type="ChEBI" id="CHEBI:30013"/>
        <dbReference type="ChEBI" id="CHEBI:30616"/>
        <dbReference type="ChEBI" id="CHEBI:61977"/>
        <dbReference type="ChEBI" id="CHEBI:456216"/>
        <dbReference type="EC" id="2.7.11.1"/>
    </reaction>
</comment>
<proteinExistence type="predicted"/>
<reference evidence="11 12" key="2">
    <citation type="journal article" date="2008" name="Nature">
        <title>The Phaeodactylum genome reveals the evolutionary history of diatom genomes.</title>
        <authorList>
            <person name="Bowler C."/>
            <person name="Allen A.E."/>
            <person name="Badger J.H."/>
            <person name="Grimwood J."/>
            <person name="Jabbari K."/>
            <person name="Kuo A."/>
            <person name="Maheswari U."/>
            <person name="Martens C."/>
            <person name="Maumus F."/>
            <person name="Otillar R.P."/>
            <person name="Rayko E."/>
            <person name="Salamov A."/>
            <person name="Vandepoele K."/>
            <person name="Beszteri B."/>
            <person name="Gruber A."/>
            <person name="Heijde M."/>
            <person name="Katinka M."/>
            <person name="Mock T."/>
            <person name="Valentin K."/>
            <person name="Verret F."/>
            <person name="Berges J.A."/>
            <person name="Brownlee C."/>
            <person name="Cadoret J.P."/>
            <person name="Chiovitti A."/>
            <person name="Choi C.J."/>
            <person name="Coesel S."/>
            <person name="De Martino A."/>
            <person name="Detter J.C."/>
            <person name="Durkin C."/>
            <person name="Falciatore A."/>
            <person name="Fournet J."/>
            <person name="Haruta M."/>
            <person name="Huysman M.J."/>
            <person name="Jenkins B.D."/>
            <person name="Jiroutova K."/>
            <person name="Jorgensen R.E."/>
            <person name="Joubert Y."/>
            <person name="Kaplan A."/>
            <person name="Kroger N."/>
            <person name="Kroth P.G."/>
            <person name="La Roche J."/>
            <person name="Lindquist E."/>
            <person name="Lommer M."/>
            <person name="Martin-Jezequel V."/>
            <person name="Lopez P.J."/>
            <person name="Lucas S."/>
            <person name="Mangogna M."/>
            <person name="McGinnis K."/>
            <person name="Medlin L.K."/>
            <person name="Montsant A."/>
            <person name="Oudot-Le Secq M.P."/>
            <person name="Napoli C."/>
            <person name="Obornik M."/>
            <person name="Parker M.S."/>
            <person name="Petit J.L."/>
            <person name="Porcel B.M."/>
            <person name="Poulsen N."/>
            <person name="Robison M."/>
            <person name="Rychlewski L."/>
            <person name="Rynearson T.A."/>
            <person name="Schmutz J."/>
            <person name="Shapiro H."/>
            <person name="Siaut M."/>
            <person name="Stanley M."/>
            <person name="Sussman M.R."/>
            <person name="Taylor A.R."/>
            <person name="Vardi A."/>
            <person name="von Dassow P."/>
            <person name="Vyverman W."/>
            <person name="Willis A."/>
            <person name="Wyrwicz L.S."/>
            <person name="Rokhsar D.S."/>
            <person name="Weissenbach J."/>
            <person name="Armbrust E.V."/>
            <person name="Green B.R."/>
            <person name="Van de Peer Y."/>
            <person name="Grigoriev I.V."/>
        </authorList>
    </citation>
    <scope>NUCLEOTIDE SEQUENCE [LARGE SCALE GENOMIC DNA]</scope>
    <source>
        <strain evidence="11 12">CCMP1335</strain>
    </source>
</reference>
<protein>
    <recommendedName>
        <fullName evidence="1">non-specific serine/threonine protein kinase</fullName>
        <ecNumber evidence="1">2.7.11.1</ecNumber>
    </recommendedName>
</protein>
<dbReference type="eggNOG" id="KOG2345">
    <property type="taxonomic scope" value="Eukaryota"/>
</dbReference>
<dbReference type="Pfam" id="PF00069">
    <property type="entry name" value="Pkinase"/>
    <property type="match status" value="1"/>
</dbReference>
<feature type="region of interest" description="Disordered" evidence="9">
    <location>
        <begin position="432"/>
        <end position="452"/>
    </location>
</feature>
<name>B8CEI5_THAPS</name>
<dbReference type="Proteomes" id="UP000001449">
    <property type="component" value="Chromosome 20"/>
</dbReference>
<dbReference type="PaxDb" id="35128-Thaps11433"/>
<accession>B8CEI5</accession>
<evidence type="ECO:0000256" key="8">
    <source>
        <dbReference type="ARBA" id="ARBA00048679"/>
    </source>
</evidence>
<keyword evidence="12" id="KW-1185">Reference proteome</keyword>
<dbReference type="RefSeq" id="XP_002294680.1">
    <property type="nucleotide sequence ID" value="XM_002294644.1"/>
</dbReference>
<dbReference type="InterPro" id="IPR000719">
    <property type="entry name" value="Prot_kinase_dom"/>
</dbReference>
<evidence type="ECO:0000256" key="1">
    <source>
        <dbReference type="ARBA" id="ARBA00012513"/>
    </source>
</evidence>
<dbReference type="Gene3D" id="3.30.200.20">
    <property type="entry name" value="Phosphorylase Kinase, domain 1"/>
    <property type="match status" value="1"/>
</dbReference>
<feature type="domain" description="Protein kinase" evidence="10">
    <location>
        <begin position="3"/>
        <end position="422"/>
    </location>
</feature>
<keyword evidence="6" id="KW-0067">ATP-binding</keyword>
<dbReference type="PROSITE" id="PS50011">
    <property type="entry name" value="PROTEIN_KINASE_DOM"/>
    <property type="match status" value="1"/>
</dbReference>
<keyword evidence="2" id="KW-0723">Serine/threonine-protein kinase</keyword>
<dbReference type="GO" id="GO:0005737">
    <property type="term" value="C:cytoplasm"/>
    <property type="evidence" value="ECO:0000318"/>
    <property type="project" value="GO_Central"/>
</dbReference>
<dbReference type="EMBL" id="CM000652">
    <property type="protein sequence ID" value="EED88040.1"/>
    <property type="molecule type" value="Genomic_DNA"/>
</dbReference>
<keyword evidence="3" id="KW-0808">Transferase</keyword>
<dbReference type="PANTHER" id="PTHR45998:SF2">
    <property type="entry name" value="SERINE_THREONINE-PROTEIN KINASE 16"/>
    <property type="match status" value="1"/>
</dbReference>
<evidence type="ECO:0000313" key="11">
    <source>
        <dbReference type="EMBL" id="EED88040.1"/>
    </source>
</evidence>
<sequence length="465" mass="52024">MQVRIGDKIAEGGFSFVFEAFPVEDGIGGGRREGSRKSNNNNRGHSLRKKYALKRINCSDHELIQSCRHEAGVHRSLPQNHPHLMELLGLKFECYDNIKYSSLEGGGGEHKEYNVCYMLFPYIPTSLRREITQRNLLLDVNERQQQQLYNQRRPFSTREVLQLFGGILDGVLAMHTVASISHRDIKLENVLLQSTAVGRSTGGDGGGRGSYGDGNQTSCKHTPILMDFGSAGPLTANLNSRQQVLTIIENAAQHTTMSYRPPELFEGGIRHATSTFNSSSVEEEGVLDFGKVDVWMLGCVLFGMMHGSSPFEVEFARTNNNEYGSNSSSNNNSNGGGGGGMMTEGLVKIVECTNLKILREVPNPPWAANANATTDYNTTKYDGRNGRYPLAIYDFIRFMIHHDRLTRPDIQQVNQRFGMLYLDLLGERRVGYSEKRAGEDEDDDDDDDERVRDDFDSLIASRDFV</sequence>
<evidence type="ECO:0000256" key="3">
    <source>
        <dbReference type="ARBA" id="ARBA00022679"/>
    </source>
</evidence>
<keyword evidence="4" id="KW-0547">Nucleotide-binding</keyword>
<evidence type="ECO:0000313" key="12">
    <source>
        <dbReference type="Proteomes" id="UP000001449"/>
    </source>
</evidence>
<dbReference type="SUPFAM" id="SSF56112">
    <property type="entry name" value="Protein kinase-like (PK-like)"/>
    <property type="match status" value="1"/>
</dbReference>
<dbReference type="GO" id="GO:0005524">
    <property type="term" value="F:ATP binding"/>
    <property type="evidence" value="ECO:0007669"/>
    <property type="project" value="UniProtKB-KW"/>
</dbReference>
<gene>
    <name evidence="11" type="ORF">THAPSDRAFT_11433</name>
</gene>
<dbReference type="KEGG" id="tps:THAPSDRAFT_11433"/>
<evidence type="ECO:0000256" key="2">
    <source>
        <dbReference type="ARBA" id="ARBA00022527"/>
    </source>
</evidence>
<comment type="catalytic activity">
    <reaction evidence="8">
        <text>L-seryl-[protein] + ATP = O-phospho-L-seryl-[protein] + ADP + H(+)</text>
        <dbReference type="Rhea" id="RHEA:17989"/>
        <dbReference type="Rhea" id="RHEA-COMP:9863"/>
        <dbReference type="Rhea" id="RHEA-COMP:11604"/>
        <dbReference type="ChEBI" id="CHEBI:15378"/>
        <dbReference type="ChEBI" id="CHEBI:29999"/>
        <dbReference type="ChEBI" id="CHEBI:30616"/>
        <dbReference type="ChEBI" id="CHEBI:83421"/>
        <dbReference type="ChEBI" id="CHEBI:456216"/>
        <dbReference type="EC" id="2.7.11.1"/>
    </reaction>
</comment>
<dbReference type="GO" id="GO:0004674">
    <property type="term" value="F:protein serine/threonine kinase activity"/>
    <property type="evidence" value="ECO:0000318"/>
    <property type="project" value="GO_Central"/>
</dbReference>
<dbReference type="InterPro" id="IPR052239">
    <property type="entry name" value="Ser/Thr-specific_kinases"/>
</dbReference>
<dbReference type="AlphaFoldDB" id="B8CEI5"/>
<evidence type="ECO:0000256" key="5">
    <source>
        <dbReference type="ARBA" id="ARBA00022777"/>
    </source>
</evidence>
<dbReference type="InParanoid" id="B8CEI5"/>
<dbReference type="Gene3D" id="1.10.510.10">
    <property type="entry name" value="Transferase(Phosphotransferase) domain 1"/>
    <property type="match status" value="1"/>
</dbReference>
<dbReference type="EC" id="2.7.11.1" evidence="1"/>
<keyword evidence="5" id="KW-0418">Kinase</keyword>
<dbReference type="PANTHER" id="PTHR45998">
    <property type="entry name" value="SERINE/THREONINE-PROTEIN KINASE 16"/>
    <property type="match status" value="1"/>
</dbReference>
<evidence type="ECO:0000256" key="9">
    <source>
        <dbReference type="SAM" id="MobiDB-lite"/>
    </source>
</evidence>
<dbReference type="InterPro" id="IPR011009">
    <property type="entry name" value="Kinase-like_dom_sf"/>
</dbReference>
<dbReference type="InterPro" id="IPR008271">
    <property type="entry name" value="Ser/Thr_kinase_AS"/>
</dbReference>
<evidence type="ECO:0000256" key="7">
    <source>
        <dbReference type="ARBA" id="ARBA00047899"/>
    </source>
</evidence>